<protein>
    <submittedName>
        <fullName evidence="2">Uncharacterized protein</fullName>
    </submittedName>
</protein>
<keyword evidence="3" id="KW-1185">Reference proteome</keyword>
<keyword evidence="1" id="KW-0472">Membrane</keyword>
<keyword evidence="1" id="KW-1133">Transmembrane helix</keyword>
<evidence type="ECO:0000256" key="1">
    <source>
        <dbReference type="SAM" id="Phobius"/>
    </source>
</evidence>
<sequence>MTVMMMMMQEAYLGSLPFRDAIDAFYLSLCTFPRCIALYSFNQWLFPTPESFITNFIIFLFYHLSSFTTLKIFPFASYFISSISQFNNFPVSIFTSSL</sequence>
<keyword evidence="1" id="KW-0812">Transmembrane</keyword>
<evidence type="ECO:0000313" key="3">
    <source>
        <dbReference type="Proteomes" id="UP000323506"/>
    </source>
</evidence>
<organism evidence="2 3">
    <name type="scientific">Gossypium darwinii</name>
    <name type="common">Darwin's cotton</name>
    <name type="synonym">Gossypium barbadense var. darwinii</name>
    <dbReference type="NCBI Taxonomy" id="34276"/>
    <lineage>
        <taxon>Eukaryota</taxon>
        <taxon>Viridiplantae</taxon>
        <taxon>Streptophyta</taxon>
        <taxon>Embryophyta</taxon>
        <taxon>Tracheophyta</taxon>
        <taxon>Spermatophyta</taxon>
        <taxon>Magnoliopsida</taxon>
        <taxon>eudicotyledons</taxon>
        <taxon>Gunneridae</taxon>
        <taxon>Pentapetalae</taxon>
        <taxon>rosids</taxon>
        <taxon>malvids</taxon>
        <taxon>Malvales</taxon>
        <taxon>Malvaceae</taxon>
        <taxon>Malvoideae</taxon>
        <taxon>Gossypium</taxon>
    </lineage>
</organism>
<proteinExistence type="predicted"/>
<feature type="transmembrane region" description="Helical" evidence="1">
    <location>
        <begin position="53"/>
        <end position="73"/>
    </location>
</feature>
<dbReference type="Proteomes" id="UP000323506">
    <property type="component" value="Chromosome D01"/>
</dbReference>
<name>A0A5D2DPK3_GOSDA</name>
<dbReference type="AlphaFoldDB" id="A0A5D2DPK3"/>
<gene>
    <name evidence="2" type="ORF">ES288_D01G134700v1</name>
</gene>
<evidence type="ECO:0000313" key="2">
    <source>
        <dbReference type="EMBL" id="TYG83009.1"/>
    </source>
</evidence>
<dbReference type="EMBL" id="CM017701">
    <property type="protein sequence ID" value="TYG83009.1"/>
    <property type="molecule type" value="Genomic_DNA"/>
</dbReference>
<feature type="non-terminal residue" evidence="2">
    <location>
        <position position="98"/>
    </location>
</feature>
<reference evidence="2 3" key="1">
    <citation type="submission" date="2019-06" db="EMBL/GenBank/DDBJ databases">
        <title>WGS assembly of Gossypium darwinii.</title>
        <authorList>
            <person name="Chen Z.J."/>
            <person name="Sreedasyam A."/>
            <person name="Ando A."/>
            <person name="Song Q."/>
            <person name="De L."/>
            <person name="Hulse-Kemp A."/>
            <person name="Ding M."/>
            <person name="Ye W."/>
            <person name="Kirkbride R."/>
            <person name="Jenkins J."/>
            <person name="Plott C."/>
            <person name="Lovell J."/>
            <person name="Lin Y.-M."/>
            <person name="Vaughn R."/>
            <person name="Liu B."/>
            <person name="Li W."/>
            <person name="Simpson S."/>
            <person name="Scheffler B."/>
            <person name="Saski C."/>
            <person name="Grover C."/>
            <person name="Hu G."/>
            <person name="Conover J."/>
            <person name="Carlson J."/>
            <person name="Shu S."/>
            <person name="Boston L."/>
            <person name="Williams M."/>
            <person name="Peterson D."/>
            <person name="Mcgee K."/>
            <person name="Jones D."/>
            <person name="Wendel J."/>
            <person name="Stelly D."/>
            <person name="Grimwood J."/>
            <person name="Schmutz J."/>
        </authorList>
    </citation>
    <scope>NUCLEOTIDE SEQUENCE [LARGE SCALE GENOMIC DNA]</scope>
    <source>
        <strain evidence="2">1808015.09</strain>
    </source>
</reference>
<accession>A0A5D2DPK3</accession>